<evidence type="ECO:0000256" key="2">
    <source>
        <dbReference type="ARBA" id="ARBA00012837"/>
    </source>
</evidence>
<evidence type="ECO:0000256" key="4">
    <source>
        <dbReference type="ARBA" id="ARBA00022741"/>
    </source>
</evidence>
<feature type="non-terminal residue" evidence="11">
    <location>
        <position position="345"/>
    </location>
</feature>
<keyword evidence="12" id="KW-1185">Reference proteome</keyword>
<name>A0A9P7K9U4_9AGAR</name>
<dbReference type="GO" id="GO:0004814">
    <property type="term" value="F:arginine-tRNA ligase activity"/>
    <property type="evidence" value="ECO:0007669"/>
    <property type="project" value="UniProtKB-EC"/>
</dbReference>
<accession>A0A9P7K9U4</accession>
<dbReference type="Proteomes" id="UP000775547">
    <property type="component" value="Unassembled WGS sequence"/>
</dbReference>
<evidence type="ECO:0000256" key="1">
    <source>
        <dbReference type="ARBA" id="ARBA00005594"/>
    </source>
</evidence>
<dbReference type="GO" id="GO:0032543">
    <property type="term" value="P:mitochondrial translation"/>
    <property type="evidence" value="ECO:0007669"/>
    <property type="project" value="TreeGrafter"/>
</dbReference>
<dbReference type="EMBL" id="JABCKV010000345">
    <property type="protein sequence ID" value="KAG5641280.1"/>
    <property type="molecule type" value="Genomic_DNA"/>
</dbReference>
<proteinExistence type="inferred from homology"/>
<dbReference type="SUPFAM" id="SSF47323">
    <property type="entry name" value="Anticodon-binding domain of a subclass of class I aminoacyl-tRNA synthetases"/>
    <property type="match status" value="1"/>
</dbReference>
<dbReference type="Gene3D" id="3.40.50.620">
    <property type="entry name" value="HUPs"/>
    <property type="match status" value="1"/>
</dbReference>
<dbReference type="EC" id="6.1.1.19" evidence="2"/>
<keyword evidence="5 9" id="KW-0067">ATP-binding</keyword>
<comment type="caution">
    <text evidence="11">The sequence shown here is derived from an EMBL/GenBank/DDBJ whole genome shotgun (WGS) entry which is preliminary data.</text>
</comment>
<evidence type="ECO:0000313" key="11">
    <source>
        <dbReference type="EMBL" id="KAG5641280.1"/>
    </source>
</evidence>
<dbReference type="Pfam" id="PF00750">
    <property type="entry name" value="tRNA-synt_1d"/>
    <property type="match status" value="1"/>
</dbReference>
<organism evidence="11 12">
    <name type="scientific">Asterophora parasitica</name>
    <dbReference type="NCBI Taxonomy" id="117018"/>
    <lineage>
        <taxon>Eukaryota</taxon>
        <taxon>Fungi</taxon>
        <taxon>Dikarya</taxon>
        <taxon>Basidiomycota</taxon>
        <taxon>Agaricomycotina</taxon>
        <taxon>Agaricomycetes</taxon>
        <taxon>Agaricomycetidae</taxon>
        <taxon>Agaricales</taxon>
        <taxon>Tricholomatineae</taxon>
        <taxon>Lyophyllaceae</taxon>
        <taxon>Asterophora</taxon>
    </lineage>
</organism>
<dbReference type="Pfam" id="PF05746">
    <property type="entry name" value="DALR_1"/>
    <property type="match status" value="1"/>
</dbReference>
<dbReference type="InterPro" id="IPR001278">
    <property type="entry name" value="Arg-tRNA-ligase"/>
</dbReference>
<dbReference type="InterPro" id="IPR009080">
    <property type="entry name" value="tRNAsynth_Ia_anticodon-bd"/>
</dbReference>
<keyword evidence="7 9" id="KW-0030">Aminoacyl-tRNA synthetase</keyword>
<dbReference type="AlphaFoldDB" id="A0A9P7K9U4"/>
<comment type="similarity">
    <text evidence="1 9">Belongs to the class-I aminoacyl-tRNA synthetase family.</text>
</comment>
<dbReference type="PANTHER" id="PTHR11956">
    <property type="entry name" value="ARGINYL-TRNA SYNTHETASE"/>
    <property type="match status" value="1"/>
</dbReference>
<evidence type="ECO:0000256" key="3">
    <source>
        <dbReference type="ARBA" id="ARBA00022598"/>
    </source>
</evidence>
<reference evidence="11" key="2">
    <citation type="submission" date="2021-10" db="EMBL/GenBank/DDBJ databases">
        <title>Phylogenomics reveals ancestral predisposition of the termite-cultivated fungus Termitomyces towards a domesticated lifestyle.</title>
        <authorList>
            <person name="Auxier B."/>
            <person name="Grum-Grzhimaylo A."/>
            <person name="Cardenas M.E."/>
            <person name="Lodge J.D."/>
            <person name="Laessoe T."/>
            <person name="Pedersen O."/>
            <person name="Smith M.E."/>
            <person name="Kuyper T.W."/>
            <person name="Franco-Molano E.A."/>
            <person name="Baroni T.J."/>
            <person name="Aanen D.K."/>
        </authorList>
    </citation>
    <scope>NUCLEOTIDE SEQUENCE</scope>
    <source>
        <strain evidence="11">AP01</strain>
        <tissue evidence="11">Mycelium</tissue>
    </source>
</reference>
<dbReference type="Gene3D" id="1.10.730.10">
    <property type="entry name" value="Isoleucyl-tRNA Synthetase, Domain 1"/>
    <property type="match status" value="1"/>
</dbReference>
<reference evidence="11" key="1">
    <citation type="submission" date="2020-07" db="EMBL/GenBank/DDBJ databases">
        <authorList>
            <person name="Nieuwenhuis M."/>
            <person name="Van De Peppel L.J.J."/>
        </authorList>
    </citation>
    <scope>NUCLEOTIDE SEQUENCE</scope>
    <source>
        <strain evidence="11">AP01</strain>
        <tissue evidence="11">Mycelium</tissue>
    </source>
</reference>
<dbReference type="GO" id="GO:0005524">
    <property type="term" value="F:ATP binding"/>
    <property type="evidence" value="ECO:0007669"/>
    <property type="project" value="UniProtKB-KW"/>
</dbReference>
<evidence type="ECO:0000256" key="6">
    <source>
        <dbReference type="ARBA" id="ARBA00022917"/>
    </source>
</evidence>
<dbReference type="InterPro" id="IPR014729">
    <property type="entry name" value="Rossmann-like_a/b/a_fold"/>
</dbReference>
<evidence type="ECO:0000313" key="12">
    <source>
        <dbReference type="Proteomes" id="UP000775547"/>
    </source>
</evidence>
<comment type="catalytic activity">
    <reaction evidence="8">
        <text>tRNA(Arg) + L-arginine + ATP = L-arginyl-tRNA(Arg) + AMP + diphosphate</text>
        <dbReference type="Rhea" id="RHEA:20301"/>
        <dbReference type="Rhea" id="RHEA-COMP:9658"/>
        <dbReference type="Rhea" id="RHEA-COMP:9673"/>
        <dbReference type="ChEBI" id="CHEBI:30616"/>
        <dbReference type="ChEBI" id="CHEBI:32682"/>
        <dbReference type="ChEBI" id="CHEBI:33019"/>
        <dbReference type="ChEBI" id="CHEBI:78442"/>
        <dbReference type="ChEBI" id="CHEBI:78513"/>
        <dbReference type="ChEBI" id="CHEBI:456215"/>
        <dbReference type="EC" id="6.1.1.19"/>
    </reaction>
</comment>
<dbReference type="OrthoDB" id="68056at2759"/>
<dbReference type="GO" id="GO:0006420">
    <property type="term" value="P:arginyl-tRNA aminoacylation"/>
    <property type="evidence" value="ECO:0007669"/>
    <property type="project" value="InterPro"/>
</dbReference>
<evidence type="ECO:0000259" key="10">
    <source>
        <dbReference type="SMART" id="SM00836"/>
    </source>
</evidence>
<gene>
    <name evidence="11" type="ORF">DXG03_005584</name>
</gene>
<dbReference type="SUPFAM" id="SSF52374">
    <property type="entry name" value="Nucleotidylyl transferase"/>
    <property type="match status" value="1"/>
</dbReference>
<sequence length="345" mass="38752">MHLYNVYVAINKDVAKELESSTDGRSATDEKAKLLFRQMEQGDKQVVELWRRFRTLSIEAYKKVYERLNVHFDVYSGESLVRAENIDAAIDTLKAKNFLTTKTAKESRGERVEDEEVAADEPDVAPTLAVDLSEWKMGKPVVQKGDGATIYIMRDIAGALQRHVEYNFDKMIYVVGDQQDLHVAQFFKILSLMDAGPFVSSLEHVNFGKIHGMSTRKGEMMKNEDKAKEISDPAYTSDQVGMTCEDTGHASQAVSIHSYHFDLDRMTSYEGDAGAYLQYAHVRLSSIPRKAAPTLVLRSDSTLIDTSLLVEPKARELVFLLASYPDIVKAALKTLEPSTIVSYCF</sequence>
<dbReference type="InterPro" id="IPR008909">
    <property type="entry name" value="DALR_anticod-bd"/>
</dbReference>
<evidence type="ECO:0000256" key="9">
    <source>
        <dbReference type="RuleBase" id="RU363038"/>
    </source>
</evidence>
<protein>
    <recommendedName>
        <fullName evidence="2">arginine--tRNA ligase</fullName>
        <ecNumber evidence="2">6.1.1.19</ecNumber>
    </recommendedName>
</protein>
<evidence type="ECO:0000256" key="8">
    <source>
        <dbReference type="ARBA" id="ARBA00049339"/>
    </source>
</evidence>
<evidence type="ECO:0000256" key="7">
    <source>
        <dbReference type="ARBA" id="ARBA00023146"/>
    </source>
</evidence>
<dbReference type="GO" id="GO:0005739">
    <property type="term" value="C:mitochondrion"/>
    <property type="evidence" value="ECO:0007669"/>
    <property type="project" value="TreeGrafter"/>
</dbReference>
<keyword evidence="3 9" id="KW-0436">Ligase</keyword>
<evidence type="ECO:0000256" key="5">
    <source>
        <dbReference type="ARBA" id="ARBA00022840"/>
    </source>
</evidence>
<keyword evidence="4 9" id="KW-0547">Nucleotide-binding</keyword>
<keyword evidence="6 9" id="KW-0648">Protein biosynthesis</keyword>
<dbReference type="InterPro" id="IPR035684">
    <property type="entry name" value="ArgRS_core"/>
</dbReference>
<feature type="domain" description="DALR anticodon binding" evidence="10">
    <location>
        <begin position="277"/>
        <end position="345"/>
    </location>
</feature>
<dbReference type="SMART" id="SM00836">
    <property type="entry name" value="DALR_1"/>
    <property type="match status" value="1"/>
</dbReference>
<dbReference type="PANTHER" id="PTHR11956:SF11">
    <property type="entry name" value="ARGININE--TRNA LIGASE, MITOCHONDRIAL-RELATED"/>
    <property type="match status" value="1"/>
</dbReference>